<keyword evidence="1" id="KW-0418">Kinase</keyword>
<reference evidence="1 2" key="1">
    <citation type="journal article" date="2019" name="Environ. Microbiol.">
        <title>At the nexus of three kingdoms: the genome of the mycorrhizal fungus Gigaspora margarita provides insights into plant, endobacterial and fungal interactions.</title>
        <authorList>
            <person name="Venice F."/>
            <person name="Ghignone S."/>
            <person name="Salvioli di Fossalunga A."/>
            <person name="Amselem J."/>
            <person name="Novero M."/>
            <person name="Xianan X."/>
            <person name="Sedzielewska Toro K."/>
            <person name="Morin E."/>
            <person name="Lipzen A."/>
            <person name="Grigoriev I.V."/>
            <person name="Henrissat B."/>
            <person name="Martin F.M."/>
            <person name="Bonfante P."/>
        </authorList>
    </citation>
    <scope>NUCLEOTIDE SEQUENCE [LARGE SCALE GENOMIC DNA]</scope>
    <source>
        <strain evidence="1 2">BEG34</strain>
    </source>
</reference>
<dbReference type="SUPFAM" id="SSF81901">
    <property type="entry name" value="HCP-like"/>
    <property type="match status" value="1"/>
</dbReference>
<dbReference type="Pfam" id="PF08238">
    <property type="entry name" value="Sel1"/>
    <property type="match status" value="2"/>
</dbReference>
<dbReference type="EMBL" id="WTPW01000127">
    <property type="protein sequence ID" value="KAF0544221.1"/>
    <property type="molecule type" value="Genomic_DNA"/>
</dbReference>
<accession>A0A8H4AYE0</accession>
<keyword evidence="2" id="KW-1185">Reference proteome</keyword>
<dbReference type="AlphaFoldDB" id="A0A8H4AYE0"/>
<gene>
    <name evidence="1" type="ORF">F8M41_003040</name>
</gene>
<dbReference type="Proteomes" id="UP000439903">
    <property type="component" value="Unassembled WGS sequence"/>
</dbReference>
<dbReference type="InterPro" id="IPR052945">
    <property type="entry name" value="Mitotic_Regulator"/>
</dbReference>
<name>A0A8H4AYE0_GIGMA</name>
<dbReference type="OrthoDB" id="2384430at2759"/>
<proteinExistence type="predicted"/>
<dbReference type="InterPro" id="IPR011990">
    <property type="entry name" value="TPR-like_helical_dom_sf"/>
</dbReference>
<dbReference type="PANTHER" id="PTHR43628">
    <property type="entry name" value="ACTIVATOR OF C KINASE PROTEIN 1-RELATED"/>
    <property type="match status" value="1"/>
</dbReference>
<evidence type="ECO:0000313" key="2">
    <source>
        <dbReference type="Proteomes" id="UP000439903"/>
    </source>
</evidence>
<dbReference type="Gene3D" id="1.25.40.10">
    <property type="entry name" value="Tetratricopeptide repeat domain"/>
    <property type="match status" value="1"/>
</dbReference>
<keyword evidence="1" id="KW-0808">Transferase</keyword>
<organism evidence="1 2">
    <name type="scientific">Gigaspora margarita</name>
    <dbReference type="NCBI Taxonomy" id="4874"/>
    <lineage>
        <taxon>Eukaryota</taxon>
        <taxon>Fungi</taxon>
        <taxon>Fungi incertae sedis</taxon>
        <taxon>Mucoromycota</taxon>
        <taxon>Glomeromycotina</taxon>
        <taxon>Glomeromycetes</taxon>
        <taxon>Diversisporales</taxon>
        <taxon>Gigasporaceae</taxon>
        <taxon>Gigaspora</taxon>
    </lineage>
</organism>
<dbReference type="InterPro" id="IPR006597">
    <property type="entry name" value="Sel1-like"/>
</dbReference>
<dbReference type="PANTHER" id="PTHR43628:SF1">
    <property type="entry name" value="CHITIN SYNTHASE REGULATORY FACTOR 2-RELATED"/>
    <property type="match status" value="1"/>
</dbReference>
<evidence type="ECO:0000313" key="1">
    <source>
        <dbReference type="EMBL" id="KAF0544221.1"/>
    </source>
</evidence>
<dbReference type="GO" id="GO:0016301">
    <property type="term" value="F:kinase activity"/>
    <property type="evidence" value="ECO:0007669"/>
    <property type="project" value="UniProtKB-KW"/>
</dbReference>
<dbReference type="SMART" id="SM00671">
    <property type="entry name" value="SEL1"/>
    <property type="match status" value="2"/>
</dbReference>
<sequence length="76" mass="8301">MGDAAAISGLGFCYQNGIGVEKDGQKAFEYYQKSANMGNSEGTRMVGFCYQNGIGVEKDEQKAFEYYQESADMGIC</sequence>
<comment type="caution">
    <text evidence="1">The sequence shown here is derived from an EMBL/GenBank/DDBJ whole genome shotgun (WGS) entry which is preliminary data.</text>
</comment>
<protein>
    <submittedName>
        <fullName evidence="1">Calmodulin-dependent protein kinase</fullName>
    </submittedName>
</protein>